<evidence type="ECO:0000256" key="6">
    <source>
        <dbReference type="ARBA" id="ARBA00022741"/>
    </source>
</evidence>
<dbReference type="InterPro" id="IPR013650">
    <property type="entry name" value="ATP-grasp_succ-CoA_synth-type"/>
</dbReference>
<dbReference type="GO" id="GO:0006104">
    <property type="term" value="P:succinyl-CoA metabolic process"/>
    <property type="evidence" value="ECO:0007669"/>
    <property type="project" value="TreeGrafter"/>
</dbReference>
<comment type="cofactor">
    <cofactor evidence="1">
        <name>Mg(2+)</name>
        <dbReference type="ChEBI" id="CHEBI:18420"/>
    </cofactor>
</comment>
<keyword evidence="7" id="KW-0460">Magnesium</keyword>
<evidence type="ECO:0000259" key="9">
    <source>
        <dbReference type="Pfam" id="PF08442"/>
    </source>
</evidence>
<dbReference type="Gene3D" id="3.30.1490.20">
    <property type="entry name" value="ATP-grasp fold, A domain"/>
    <property type="match status" value="1"/>
</dbReference>
<dbReference type="Pfam" id="PF08442">
    <property type="entry name" value="ATP-grasp_2"/>
    <property type="match status" value="1"/>
</dbReference>
<evidence type="ECO:0000256" key="2">
    <source>
        <dbReference type="ARBA" id="ARBA00009182"/>
    </source>
</evidence>
<evidence type="ECO:0000313" key="10">
    <source>
        <dbReference type="EMBL" id="MDO7786144.1"/>
    </source>
</evidence>
<dbReference type="Gene3D" id="3.40.50.261">
    <property type="entry name" value="Succinyl-CoA synthetase domains"/>
    <property type="match status" value="1"/>
</dbReference>
<dbReference type="Gene3D" id="3.30.470.20">
    <property type="entry name" value="ATP-grasp fold, B domain"/>
    <property type="match status" value="1"/>
</dbReference>
<dbReference type="RefSeq" id="WP_304541000.1">
    <property type="nucleotide sequence ID" value="NZ_JARPTC010000003.1"/>
</dbReference>
<feature type="domain" description="ATP-citrate synthase/succinyl-CoA ligase C-terminal" evidence="8">
    <location>
        <begin position="247"/>
        <end position="359"/>
    </location>
</feature>
<name>A0AAW7ZA41_9FIRM</name>
<dbReference type="PANTHER" id="PTHR11815">
    <property type="entry name" value="SUCCINYL-COA SYNTHETASE BETA CHAIN"/>
    <property type="match status" value="1"/>
</dbReference>
<keyword evidence="3" id="KW-0816">Tricarboxylic acid cycle</keyword>
<protein>
    <submittedName>
        <fullName evidence="10">ADP-forming succinate--CoA ligase subunit beta</fullName>
        <ecNumber evidence="10">6.2.1.5</ecNumber>
    </submittedName>
</protein>
<evidence type="ECO:0000313" key="11">
    <source>
        <dbReference type="Proteomes" id="UP001172911"/>
    </source>
</evidence>
<reference evidence="10" key="1">
    <citation type="journal article" date="2023" name="J. Hazard. Mater.">
        <title>Anaerobic biodegradation of pyrene and benzo[a]pyrene by a new sulfate-reducing Desulforamulus aquiferis strain DSA.</title>
        <authorList>
            <person name="Zhang Z."/>
            <person name="Sun J."/>
            <person name="Gong X."/>
            <person name="Wang C."/>
            <person name="Wang H."/>
        </authorList>
    </citation>
    <scope>NUCLEOTIDE SEQUENCE</scope>
    <source>
        <strain evidence="10">DSA</strain>
    </source>
</reference>
<proteinExistence type="inferred from homology"/>
<reference evidence="10" key="2">
    <citation type="submission" date="2023-03" db="EMBL/GenBank/DDBJ databases">
        <authorList>
            <person name="Zhang Z."/>
        </authorList>
    </citation>
    <scope>NUCLEOTIDE SEQUENCE</scope>
    <source>
        <strain evidence="10">DSA</strain>
    </source>
</reference>
<dbReference type="NCBIfam" id="TIGR01016">
    <property type="entry name" value="sucCoAbeta"/>
    <property type="match status" value="1"/>
</dbReference>
<evidence type="ECO:0000256" key="4">
    <source>
        <dbReference type="ARBA" id="ARBA00022598"/>
    </source>
</evidence>
<dbReference type="FunFam" id="3.30.470.20:FF:000002">
    <property type="entry name" value="Succinate--CoA ligase [ADP-forming] subunit beta"/>
    <property type="match status" value="1"/>
</dbReference>
<dbReference type="EC" id="6.2.1.5" evidence="10"/>
<evidence type="ECO:0000256" key="5">
    <source>
        <dbReference type="ARBA" id="ARBA00022723"/>
    </source>
</evidence>
<dbReference type="InterPro" id="IPR016102">
    <property type="entry name" value="Succinyl-CoA_synth-like"/>
</dbReference>
<organism evidence="10 11">
    <name type="scientific">Desulforamulus aquiferis</name>
    <dbReference type="NCBI Taxonomy" id="1397668"/>
    <lineage>
        <taxon>Bacteria</taxon>
        <taxon>Bacillati</taxon>
        <taxon>Bacillota</taxon>
        <taxon>Clostridia</taxon>
        <taxon>Eubacteriales</taxon>
        <taxon>Peptococcaceae</taxon>
        <taxon>Desulforamulus</taxon>
    </lineage>
</organism>
<dbReference type="InterPro" id="IPR005809">
    <property type="entry name" value="Succ_CoA_ligase-like_bsu"/>
</dbReference>
<keyword evidence="6" id="KW-0547">Nucleotide-binding</keyword>
<keyword evidence="4 10" id="KW-0436">Ligase</keyword>
<evidence type="ECO:0000256" key="3">
    <source>
        <dbReference type="ARBA" id="ARBA00022532"/>
    </source>
</evidence>
<dbReference type="PIRSF" id="PIRSF001554">
    <property type="entry name" value="SucCS_beta"/>
    <property type="match status" value="1"/>
</dbReference>
<dbReference type="Proteomes" id="UP001172911">
    <property type="component" value="Unassembled WGS sequence"/>
</dbReference>
<evidence type="ECO:0000256" key="7">
    <source>
        <dbReference type="ARBA" id="ARBA00022842"/>
    </source>
</evidence>
<dbReference type="Pfam" id="PF00549">
    <property type="entry name" value="Ligase_CoA"/>
    <property type="match status" value="1"/>
</dbReference>
<dbReference type="GO" id="GO:0005524">
    <property type="term" value="F:ATP binding"/>
    <property type="evidence" value="ECO:0007669"/>
    <property type="project" value="InterPro"/>
</dbReference>
<dbReference type="InterPro" id="IPR017866">
    <property type="entry name" value="Succ-CoA_synthase_bsu_CS"/>
</dbReference>
<dbReference type="GO" id="GO:0004775">
    <property type="term" value="F:succinate-CoA ligase (ADP-forming) activity"/>
    <property type="evidence" value="ECO:0007669"/>
    <property type="project" value="UniProtKB-EC"/>
</dbReference>
<dbReference type="AlphaFoldDB" id="A0AAW7ZA41"/>
<dbReference type="InterPro" id="IPR013815">
    <property type="entry name" value="ATP_grasp_subdomain_1"/>
</dbReference>
<dbReference type="NCBIfam" id="NF001913">
    <property type="entry name" value="PRK00696.1"/>
    <property type="match status" value="1"/>
</dbReference>
<dbReference type="GO" id="GO:0042709">
    <property type="term" value="C:succinate-CoA ligase complex"/>
    <property type="evidence" value="ECO:0007669"/>
    <property type="project" value="TreeGrafter"/>
</dbReference>
<keyword evidence="5" id="KW-0479">Metal-binding</keyword>
<dbReference type="InterPro" id="IPR005811">
    <property type="entry name" value="SUCC_ACL_C"/>
</dbReference>
<dbReference type="GO" id="GO:0006099">
    <property type="term" value="P:tricarboxylic acid cycle"/>
    <property type="evidence" value="ECO:0007669"/>
    <property type="project" value="UniProtKB-KW"/>
</dbReference>
<dbReference type="SUPFAM" id="SSF52210">
    <property type="entry name" value="Succinyl-CoA synthetase domains"/>
    <property type="match status" value="1"/>
</dbReference>
<feature type="domain" description="ATP-grasp fold succinyl-CoA synthetase-type" evidence="9">
    <location>
        <begin position="2"/>
        <end position="191"/>
    </location>
</feature>
<dbReference type="PANTHER" id="PTHR11815:SF10">
    <property type="entry name" value="SUCCINATE--COA LIGASE [GDP-FORMING] SUBUNIT BETA, MITOCHONDRIAL"/>
    <property type="match status" value="1"/>
</dbReference>
<gene>
    <name evidence="10" type="primary">sucC</name>
    <name evidence="10" type="ORF">P6N53_02775</name>
</gene>
<evidence type="ECO:0000256" key="1">
    <source>
        <dbReference type="ARBA" id="ARBA00001946"/>
    </source>
</evidence>
<dbReference type="SUPFAM" id="SSF56059">
    <property type="entry name" value="Glutathione synthetase ATP-binding domain-like"/>
    <property type="match status" value="1"/>
</dbReference>
<dbReference type="GO" id="GO:0046872">
    <property type="term" value="F:metal ion binding"/>
    <property type="evidence" value="ECO:0007669"/>
    <property type="project" value="UniProtKB-KW"/>
</dbReference>
<sequence length="371" mass="40233">MKLYEYMGKEIFLREGIAVPRGRVFHSSEGVAEYVAKLGAVVVKSQILSGGRGKNGGIRFAATPGEAEKTAGELLNSFVKDFSVQSVLVEEQLTIEREYYLAITVDGAVGKPLIIASTYGGVNIEDVAEEFIVKMHVDVHAGVQPYLGREVARRMGLAPGDMKQFAAFLCKIYELFRKYDAELVEINPLVVCGGSMLAADAKITLDHDALYRVPHWIPRVETRNQRELSAAEIGISFVELGGEIGVMANGAGITMATLDIINHFGGTPKNFMDAGGGASIEATAKALELLLSSNPKAVLINIFGGITRCDDVARAFVQVKEKMELDVPIVFRLCGTNEQFGVDILEQHGILAFKTIQEAVANVLELAQGRR</sequence>
<comment type="similarity">
    <text evidence="2">Belongs to the succinate/malate CoA ligase beta subunit family.</text>
</comment>
<accession>A0AAW7ZA41</accession>
<keyword evidence="11" id="KW-1185">Reference proteome</keyword>
<comment type="caution">
    <text evidence="10">The sequence shown here is derived from an EMBL/GenBank/DDBJ whole genome shotgun (WGS) entry which is preliminary data.</text>
</comment>
<dbReference type="EMBL" id="JARPTC010000003">
    <property type="protein sequence ID" value="MDO7786144.1"/>
    <property type="molecule type" value="Genomic_DNA"/>
</dbReference>
<evidence type="ECO:0000259" key="8">
    <source>
        <dbReference type="Pfam" id="PF00549"/>
    </source>
</evidence>
<dbReference type="PROSITE" id="PS01217">
    <property type="entry name" value="SUCCINYL_COA_LIG_3"/>
    <property type="match status" value="1"/>
</dbReference>